<dbReference type="NCBIfam" id="NF011935">
    <property type="entry name" value="PRK15406.1"/>
    <property type="match status" value="1"/>
</dbReference>
<evidence type="ECO:0000256" key="8">
    <source>
        <dbReference type="ARBA" id="ARBA00022989"/>
    </source>
</evidence>
<protein>
    <recommendedName>
        <fullName evidence="11">Oligopeptide transport system permease protein OppC</fullName>
    </recommendedName>
</protein>
<dbReference type="GO" id="GO:0005886">
    <property type="term" value="C:plasma membrane"/>
    <property type="evidence" value="ECO:0007669"/>
    <property type="project" value="UniProtKB-SubCell"/>
</dbReference>
<evidence type="ECO:0000256" key="4">
    <source>
        <dbReference type="ARBA" id="ARBA00022519"/>
    </source>
</evidence>
<evidence type="ECO:0000313" key="14">
    <source>
        <dbReference type="EMBL" id="VDZ99931.1"/>
    </source>
</evidence>
<dbReference type="PANTHER" id="PTHR43386:SF2">
    <property type="entry name" value="OLIGOPEPTIDE TRANSPORT SYSTEM PERMEASE PROTEIN OPPC"/>
    <property type="match status" value="1"/>
</dbReference>
<keyword evidence="5 12" id="KW-0812">Transmembrane</keyword>
<dbReference type="Proteomes" id="UP000282086">
    <property type="component" value="Chromosome"/>
</dbReference>
<keyword evidence="8 12" id="KW-1133">Transmembrane helix</keyword>
<dbReference type="InterPro" id="IPR000515">
    <property type="entry name" value="MetI-like"/>
</dbReference>
<reference evidence="14 15" key="1">
    <citation type="submission" date="2018-12" db="EMBL/GenBank/DDBJ databases">
        <authorList>
            <consortium name="Pathogen Informatics"/>
        </authorList>
    </citation>
    <scope>NUCLEOTIDE SEQUENCE [LARGE SCALE GENOMIC DNA]</scope>
    <source>
        <strain evidence="14 15">NCTC129</strain>
    </source>
</reference>
<evidence type="ECO:0000256" key="12">
    <source>
        <dbReference type="RuleBase" id="RU363032"/>
    </source>
</evidence>
<gene>
    <name evidence="14" type="primary">oppC</name>
    <name evidence="14" type="ORF">NCTC129_06271</name>
</gene>
<dbReference type="EMBL" id="LR134140">
    <property type="protein sequence ID" value="VDZ99931.1"/>
    <property type="molecule type" value="Genomic_DNA"/>
</dbReference>
<feature type="transmembrane region" description="Helical" evidence="12">
    <location>
        <begin position="38"/>
        <end position="59"/>
    </location>
</feature>
<evidence type="ECO:0000256" key="11">
    <source>
        <dbReference type="ARBA" id="ARBA00072251"/>
    </source>
</evidence>
<evidence type="ECO:0000256" key="1">
    <source>
        <dbReference type="ARBA" id="ARBA00004429"/>
    </source>
</evidence>
<evidence type="ECO:0000256" key="7">
    <source>
        <dbReference type="ARBA" id="ARBA00022927"/>
    </source>
</evidence>
<comment type="subcellular location">
    <subcellularLocation>
        <location evidence="1">Cell inner membrane</location>
        <topology evidence="1">Multi-pass membrane protein</topology>
    </subcellularLocation>
    <subcellularLocation>
        <location evidence="12">Cell membrane</location>
        <topology evidence="12">Multi-pass membrane protein</topology>
    </subcellularLocation>
</comment>
<name>A0A447N9D8_SALET</name>
<dbReference type="GO" id="GO:0015031">
    <property type="term" value="P:protein transport"/>
    <property type="evidence" value="ECO:0007669"/>
    <property type="project" value="UniProtKB-KW"/>
</dbReference>
<dbReference type="SUPFAM" id="SSF161098">
    <property type="entry name" value="MetI-like"/>
    <property type="match status" value="1"/>
</dbReference>
<feature type="transmembrane region" description="Helical" evidence="12">
    <location>
        <begin position="164"/>
        <end position="183"/>
    </location>
</feature>
<accession>A0A447N9D8</accession>
<dbReference type="CDD" id="cd06261">
    <property type="entry name" value="TM_PBP2"/>
    <property type="match status" value="1"/>
</dbReference>
<sequence length="393" mass="43624">MMLSKKNSETLENFSEKLEVEGRSLWQDARRRFMHNRAAVASLIVLFLIALFVTVAPMLSQFTYFDTDWGMMSSAPGMASGHYFGTDSSGRDLLVRVAIGGRISLMVGIAAALVAVIVGTLYGSLSGYLGGKIDSVMMRLLEILNSFPFMFFVILLVTFFGQNILLIFVAIGMVSWLDMARIVRGQTLSLKRKEFIEAAQVGGVSTASIVIRHIVPNVLGVVVVYASLLVPSMILFESFLSFLGLGTQEPLSSWGSVVERWRKFNGSLTVAAAVSGWLSRGDVYSVLTLLAMACVMPSTRKIVKEYSHELIRNRNSGTATGECTAGGKRSSCYVRYARWRCDGGQRSELYASRWRNVRYCWRVWIGEIANGVRINGTAGDEWSNRRFCDLQRT</sequence>
<keyword evidence="4" id="KW-0997">Cell inner membrane</keyword>
<organism evidence="14 15">
    <name type="scientific">Salmonella enterica I</name>
    <dbReference type="NCBI Taxonomy" id="59201"/>
    <lineage>
        <taxon>Bacteria</taxon>
        <taxon>Pseudomonadati</taxon>
        <taxon>Pseudomonadota</taxon>
        <taxon>Gammaproteobacteria</taxon>
        <taxon>Enterobacterales</taxon>
        <taxon>Enterobacteriaceae</taxon>
        <taxon>Salmonella</taxon>
    </lineage>
</organism>
<dbReference type="PROSITE" id="PS50928">
    <property type="entry name" value="ABC_TM1"/>
    <property type="match status" value="1"/>
</dbReference>
<evidence type="ECO:0000256" key="6">
    <source>
        <dbReference type="ARBA" id="ARBA00022856"/>
    </source>
</evidence>
<dbReference type="GO" id="GO:0055085">
    <property type="term" value="P:transmembrane transport"/>
    <property type="evidence" value="ECO:0007669"/>
    <property type="project" value="InterPro"/>
</dbReference>
<keyword evidence="9 12" id="KW-0472">Membrane</keyword>
<dbReference type="Pfam" id="PF12911">
    <property type="entry name" value="OppC_N"/>
    <property type="match status" value="1"/>
</dbReference>
<dbReference type="InterPro" id="IPR035906">
    <property type="entry name" value="MetI-like_sf"/>
</dbReference>
<dbReference type="InterPro" id="IPR050366">
    <property type="entry name" value="BP-dependent_transpt_permease"/>
</dbReference>
<evidence type="ECO:0000259" key="13">
    <source>
        <dbReference type="PROSITE" id="PS50928"/>
    </source>
</evidence>
<keyword evidence="6" id="KW-0571">Peptide transport</keyword>
<keyword evidence="7" id="KW-0653">Protein transport</keyword>
<comment type="similarity">
    <text evidence="10">Belongs to the binding-protein-dependent transport system permease family. OppBC subfamily.</text>
</comment>
<evidence type="ECO:0000313" key="15">
    <source>
        <dbReference type="Proteomes" id="UP000282086"/>
    </source>
</evidence>
<dbReference type="AlphaFoldDB" id="A0A447N9D8"/>
<keyword evidence="2 12" id="KW-0813">Transport</keyword>
<evidence type="ECO:0000256" key="2">
    <source>
        <dbReference type="ARBA" id="ARBA00022448"/>
    </source>
</evidence>
<feature type="domain" description="ABC transmembrane type-1" evidence="13">
    <location>
        <begin position="101"/>
        <end position="296"/>
    </location>
</feature>
<keyword evidence="3" id="KW-1003">Cell membrane</keyword>
<feature type="transmembrane region" description="Helical" evidence="12">
    <location>
        <begin position="140"/>
        <end position="158"/>
    </location>
</feature>
<feature type="transmembrane region" description="Helical" evidence="12">
    <location>
        <begin position="103"/>
        <end position="128"/>
    </location>
</feature>
<proteinExistence type="inferred from homology"/>
<evidence type="ECO:0000256" key="9">
    <source>
        <dbReference type="ARBA" id="ARBA00023136"/>
    </source>
</evidence>
<evidence type="ECO:0000256" key="10">
    <source>
        <dbReference type="ARBA" id="ARBA00024202"/>
    </source>
</evidence>
<dbReference type="Gene3D" id="1.10.3720.10">
    <property type="entry name" value="MetI-like"/>
    <property type="match status" value="1"/>
</dbReference>
<evidence type="ECO:0000256" key="3">
    <source>
        <dbReference type="ARBA" id="ARBA00022475"/>
    </source>
</evidence>
<dbReference type="Pfam" id="PF00528">
    <property type="entry name" value="BPD_transp_1"/>
    <property type="match status" value="1"/>
</dbReference>
<evidence type="ECO:0000256" key="5">
    <source>
        <dbReference type="ARBA" id="ARBA00022692"/>
    </source>
</evidence>
<feature type="transmembrane region" description="Helical" evidence="12">
    <location>
        <begin position="221"/>
        <end position="245"/>
    </location>
</feature>
<dbReference type="GO" id="GO:0015833">
    <property type="term" value="P:peptide transport"/>
    <property type="evidence" value="ECO:0007669"/>
    <property type="project" value="UniProtKB-KW"/>
</dbReference>
<dbReference type="InterPro" id="IPR025966">
    <property type="entry name" value="OppC_N"/>
</dbReference>
<dbReference type="PANTHER" id="PTHR43386">
    <property type="entry name" value="OLIGOPEPTIDE TRANSPORT SYSTEM PERMEASE PROTEIN APPC"/>
    <property type="match status" value="1"/>
</dbReference>